<sequence length="348" mass="35729">MSPTSPSRPIRVALDAMGGDHAPGVTAEGAVLAVQESHGSLEVVLVGREAEVREALSSRNADGLAIEILDAPEVIGMGESPSASLKGKPHSSIHVGLGAHKAGKVDAFASAGNTGAVMAASTFILGRLPGVLRPALPGYFPTVSGMCICVDVGANVDVRADLLVQFATMGRVFAQHSLRKENPSVALVNVGEEPGKGTEVVKETFERLSEMDDLGFIGNIEGRDVFHHGADVIVCDGFVGNVMLKLGESFSTILPHLFGTEIEKQGLSADVASGVKSILRGVAARFDYENYGGVPLLGVGGTAVIGHGGSSARAIARMVTHTAELVAGGVTEHVAQAIARPSADTVSA</sequence>
<comment type="catalytic activity">
    <reaction evidence="1 10">
        <text>a fatty acyl-[ACP] + phosphate = an acyl phosphate + holo-[ACP]</text>
        <dbReference type="Rhea" id="RHEA:42292"/>
        <dbReference type="Rhea" id="RHEA-COMP:9685"/>
        <dbReference type="Rhea" id="RHEA-COMP:14125"/>
        <dbReference type="ChEBI" id="CHEBI:43474"/>
        <dbReference type="ChEBI" id="CHEBI:59918"/>
        <dbReference type="ChEBI" id="CHEBI:64479"/>
        <dbReference type="ChEBI" id="CHEBI:138651"/>
        <dbReference type="EC" id="2.3.1.274"/>
    </reaction>
</comment>
<evidence type="ECO:0000256" key="3">
    <source>
        <dbReference type="ARBA" id="ARBA00022516"/>
    </source>
</evidence>
<dbReference type="PIRSF" id="PIRSF002465">
    <property type="entry name" value="Phsphlp_syn_PlsX"/>
    <property type="match status" value="1"/>
</dbReference>
<evidence type="ECO:0000256" key="6">
    <source>
        <dbReference type="ARBA" id="ARBA00023209"/>
    </source>
</evidence>
<dbReference type="NCBIfam" id="TIGR00182">
    <property type="entry name" value="plsX"/>
    <property type="match status" value="1"/>
</dbReference>
<comment type="caution">
    <text evidence="11">The sequence shown here is derived from an EMBL/GenBank/DDBJ whole genome shotgun (WGS) entry which is preliminary data.</text>
</comment>
<keyword evidence="4 10" id="KW-0808">Transferase</keyword>
<comment type="subcellular location">
    <subcellularLocation>
        <location evidence="10">Cytoplasm</location>
    </subcellularLocation>
    <text evidence="10">Associated with the membrane possibly through PlsY.</text>
</comment>
<dbReference type="GO" id="GO:0006633">
    <property type="term" value="P:fatty acid biosynthetic process"/>
    <property type="evidence" value="ECO:0007669"/>
    <property type="project" value="UniProtKB-UniRule"/>
</dbReference>
<proteinExistence type="inferred from homology"/>
<dbReference type="PANTHER" id="PTHR30100">
    <property type="entry name" value="FATTY ACID/PHOSPHOLIPID SYNTHESIS PROTEIN PLSX"/>
    <property type="match status" value="1"/>
</dbReference>
<accession>A0A259U2Z9</accession>
<dbReference type="GO" id="GO:0043811">
    <property type="term" value="F:phosphate:acyl-[acyl carrier protein] acyltransferase activity"/>
    <property type="evidence" value="ECO:0007669"/>
    <property type="project" value="UniProtKB-UniRule"/>
</dbReference>
<dbReference type="GO" id="GO:0008654">
    <property type="term" value="P:phospholipid biosynthetic process"/>
    <property type="evidence" value="ECO:0007669"/>
    <property type="project" value="UniProtKB-KW"/>
</dbReference>
<dbReference type="Gene3D" id="3.40.718.10">
    <property type="entry name" value="Isopropylmalate Dehydrogenase"/>
    <property type="match status" value="1"/>
</dbReference>
<keyword evidence="3 10" id="KW-0444">Lipid biosynthesis</keyword>
<dbReference type="Pfam" id="PF02504">
    <property type="entry name" value="FA_synthesis"/>
    <property type="match status" value="1"/>
</dbReference>
<evidence type="ECO:0000256" key="5">
    <source>
        <dbReference type="ARBA" id="ARBA00023098"/>
    </source>
</evidence>
<name>A0A259U2Z9_9BACT</name>
<evidence type="ECO:0000256" key="8">
    <source>
        <dbReference type="ARBA" id="ARBA00024069"/>
    </source>
</evidence>
<evidence type="ECO:0000256" key="4">
    <source>
        <dbReference type="ARBA" id="ARBA00022679"/>
    </source>
</evidence>
<keyword evidence="7 10" id="KW-1208">Phospholipid metabolism</keyword>
<dbReference type="EC" id="2.3.1.274" evidence="8 10"/>
<evidence type="ECO:0000256" key="2">
    <source>
        <dbReference type="ARBA" id="ARBA00022490"/>
    </source>
</evidence>
<evidence type="ECO:0000256" key="10">
    <source>
        <dbReference type="HAMAP-Rule" id="MF_00019"/>
    </source>
</evidence>
<protein>
    <recommendedName>
        <fullName evidence="8 10">Phosphate acyltransferase</fullName>
        <ecNumber evidence="8 10">2.3.1.274</ecNumber>
    </recommendedName>
    <alternativeName>
        <fullName evidence="10">Acyl-ACP phosphotransacylase</fullName>
    </alternativeName>
    <alternativeName>
        <fullName evidence="10">Acyl-[acyl-carrier-protein]--phosphate acyltransferase</fullName>
    </alternativeName>
    <alternativeName>
        <fullName evidence="10">Phosphate-acyl-ACP acyltransferase</fullName>
    </alternativeName>
</protein>
<dbReference type="InterPro" id="IPR012281">
    <property type="entry name" value="Phospholipid_synth_PlsX-like"/>
</dbReference>
<evidence type="ECO:0000256" key="7">
    <source>
        <dbReference type="ARBA" id="ARBA00023264"/>
    </source>
</evidence>
<keyword evidence="12" id="KW-1185">Reference proteome</keyword>
<dbReference type="EMBL" id="MQWB01000001">
    <property type="protein sequence ID" value="OZC04208.1"/>
    <property type="molecule type" value="Genomic_DNA"/>
</dbReference>
<keyword evidence="6 10" id="KW-0594">Phospholipid biosynthesis</keyword>
<comment type="similarity">
    <text evidence="10">Belongs to the PlsX family.</text>
</comment>
<dbReference type="OrthoDB" id="9806408at2"/>
<dbReference type="PANTHER" id="PTHR30100:SF1">
    <property type="entry name" value="PHOSPHATE ACYLTRANSFERASE"/>
    <property type="match status" value="1"/>
</dbReference>
<dbReference type="AlphaFoldDB" id="A0A259U2Z9"/>
<dbReference type="HAMAP" id="MF_00019">
    <property type="entry name" value="PlsX"/>
    <property type="match status" value="1"/>
</dbReference>
<gene>
    <name evidence="10" type="primary">plsX</name>
    <name evidence="11" type="ORF">BSZ36_15190</name>
</gene>
<dbReference type="InterPro" id="IPR003664">
    <property type="entry name" value="FA_synthesis"/>
</dbReference>
<dbReference type="FunCoup" id="A0A259U2Z9">
    <property type="interactions" value="278"/>
</dbReference>
<comment type="function">
    <text evidence="10">Catalyzes the reversible formation of acyl-phosphate (acyl-PO(4)) from acyl-[acyl-carrier-protein] (acyl-ACP). This enzyme utilizes acyl-ACP as fatty acyl donor, but not acyl-CoA.</text>
</comment>
<dbReference type="GO" id="GO:0005737">
    <property type="term" value="C:cytoplasm"/>
    <property type="evidence" value="ECO:0007669"/>
    <property type="project" value="UniProtKB-SubCell"/>
</dbReference>
<evidence type="ECO:0000313" key="11">
    <source>
        <dbReference type="EMBL" id="OZC04208.1"/>
    </source>
</evidence>
<keyword evidence="11" id="KW-0012">Acyltransferase</keyword>
<keyword evidence="5 10" id="KW-0443">Lipid metabolism</keyword>
<evidence type="ECO:0000256" key="9">
    <source>
        <dbReference type="ARBA" id="ARBA00046608"/>
    </source>
</evidence>
<dbReference type="RefSeq" id="WP_094550426.1">
    <property type="nucleotide sequence ID" value="NZ_MQWB01000001.1"/>
</dbReference>
<evidence type="ECO:0000313" key="12">
    <source>
        <dbReference type="Proteomes" id="UP000216446"/>
    </source>
</evidence>
<evidence type="ECO:0000256" key="1">
    <source>
        <dbReference type="ARBA" id="ARBA00001232"/>
    </source>
</evidence>
<dbReference type="SUPFAM" id="SSF53659">
    <property type="entry name" value="Isocitrate/Isopropylmalate dehydrogenase-like"/>
    <property type="match status" value="1"/>
</dbReference>
<keyword evidence="2 10" id="KW-0963">Cytoplasm</keyword>
<dbReference type="UniPathway" id="UPA00085"/>
<comment type="subunit">
    <text evidence="9 10">Homodimer. Probably interacts with PlsY.</text>
</comment>
<comment type="pathway">
    <text evidence="10">Lipid metabolism; phospholipid metabolism.</text>
</comment>
<dbReference type="InParanoid" id="A0A259U2Z9"/>
<dbReference type="Proteomes" id="UP000216446">
    <property type="component" value="Unassembled WGS sequence"/>
</dbReference>
<reference evidence="11 12" key="1">
    <citation type="submission" date="2016-11" db="EMBL/GenBank/DDBJ databases">
        <title>Study of marine rhodopsin-containing bacteria.</title>
        <authorList>
            <person name="Yoshizawa S."/>
            <person name="Kumagai Y."/>
            <person name="Kogure K."/>
        </authorList>
    </citation>
    <scope>NUCLEOTIDE SEQUENCE [LARGE SCALE GENOMIC DNA]</scope>
    <source>
        <strain evidence="11 12">SG-29</strain>
    </source>
</reference>
<organism evidence="11 12">
    <name type="scientific">Rubricoccus marinus</name>
    <dbReference type="NCBI Taxonomy" id="716817"/>
    <lineage>
        <taxon>Bacteria</taxon>
        <taxon>Pseudomonadati</taxon>
        <taxon>Rhodothermota</taxon>
        <taxon>Rhodothermia</taxon>
        <taxon>Rhodothermales</taxon>
        <taxon>Rubricoccaceae</taxon>
        <taxon>Rubricoccus</taxon>
    </lineage>
</organism>